<name>C8VWK6_DESAS</name>
<reference evidence="1 2" key="1">
    <citation type="journal article" date="2009" name="Stand. Genomic Sci.">
        <title>Complete genome sequence of Desulfotomaculum acetoxidans type strain (5575).</title>
        <authorList>
            <person name="Spring S."/>
            <person name="Lapidus A."/>
            <person name="Schroder M."/>
            <person name="Gleim D."/>
            <person name="Sims D."/>
            <person name="Meincke L."/>
            <person name="Glavina Del Rio T."/>
            <person name="Tice H."/>
            <person name="Copeland A."/>
            <person name="Cheng J.F."/>
            <person name="Lucas S."/>
            <person name="Chen F."/>
            <person name="Nolan M."/>
            <person name="Bruce D."/>
            <person name="Goodwin L."/>
            <person name="Pitluck S."/>
            <person name="Ivanova N."/>
            <person name="Mavromatis K."/>
            <person name="Mikhailova N."/>
            <person name="Pati A."/>
            <person name="Chen A."/>
            <person name="Palaniappan K."/>
            <person name="Land M."/>
            <person name="Hauser L."/>
            <person name="Chang Y.J."/>
            <person name="Jeffries C.D."/>
            <person name="Chain P."/>
            <person name="Saunders E."/>
            <person name="Brettin T."/>
            <person name="Detter J.C."/>
            <person name="Goker M."/>
            <person name="Bristow J."/>
            <person name="Eisen J.A."/>
            <person name="Markowitz V."/>
            <person name="Hugenholtz P."/>
            <person name="Kyrpides N.C."/>
            <person name="Klenk H.P."/>
            <person name="Han C."/>
        </authorList>
    </citation>
    <scope>NUCLEOTIDE SEQUENCE [LARGE SCALE GENOMIC DNA]</scope>
    <source>
        <strain evidence="2">ATCC 49208 / DSM 771 / VKM B-1644</strain>
    </source>
</reference>
<evidence type="ECO:0000313" key="2">
    <source>
        <dbReference type="Proteomes" id="UP000002217"/>
    </source>
</evidence>
<proteinExistence type="predicted"/>
<organism evidence="1 2">
    <name type="scientific">Desulfofarcimen acetoxidans (strain ATCC 49208 / DSM 771 / KCTC 5769 / VKM B-1644 / 5575)</name>
    <name type="common">Desulfotomaculum acetoxidans</name>
    <dbReference type="NCBI Taxonomy" id="485916"/>
    <lineage>
        <taxon>Bacteria</taxon>
        <taxon>Bacillati</taxon>
        <taxon>Bacillota</taxon>
        <taxon>Clostridia</taxon>
        <taxon>Eubacteriales</taxon>
        <taxon>Peptococcaceae</taxon>
        <taxon>Desulfofarcimen</taxon>
    </lineage>
</organism>
<dbReference type="Proteomes" id="UP000002217">
    <property type="component" value="Chromosome"/>
</dbReference>
<evidence type="ECO:0000313" key="1">
    <source>
        <dbReference type="EMBL" id="ACV64370.1"/>
    </source>
</evidence>
<protein>
    <submittedName>
        <fullName evidence="1">Uncharacterized protein</fullName>
    </submittedName>
</protein>
<sequence>MYRQFNASWLDNLTGNRLGKLGNVLSPTKARDFAVWAMETSDRIGSSFIWNSAYSKALAKL</sequence>
<keyword evidence="2" id="KW-1185">Reference proteome</keyword>
<dbReference type="AlphaFoldDB" id="C8VWK6"/>
<accession>C8VWK6</accession>
<dbReference type="HOGENOM" id="CLU_2914906_0_0_9"/>
<dbReference type="KEGG" id="dae:Dtox_3660"/>
<gene>
    <name evidence="1" type="ordered locus">Dtox_3660</name>
</gene>
<dbReference type="EMBL" id="CP001720">
    <property type="protein sequence ID" value="ACV64370.1"/>
    <property type="molecule type" value="Genomic_DNA"/>
</dbReference>